<comment type="caution">
    <text evidence="1">The sequence shown here is derived from an EMBL/GenBank/DDBJ whole genome shotgun (WGS) entry which is preliminary data.</text>
</comment>
<dbReference type="Proteomes" id="UP001235840">
    <property type="component" value="Unassembled WGS sequence"/>
</dbReference>
<evidence type="ECO:0000313" key="1">
    <source>
        <dbReference type="EMBL" id="MDQ0166561.1"/>
    </source>
</evidence>
<dbReference type="PANTHER" id="PTHR38009">
    <property type="entry name" value="CONSERVED HYPOTHETICAL PHAGE TAIL PROTEIN"/>
    <property type="match status" value="1"/>
</dbReference>
<dbReference type="Pfam" id="PF06841">
    <property type="entry name" value="Phage_T4_gp19"/>
    <property type="match status" value="1"/>
</dbReference>
<dbReference type="PANTHER" id="PTHR38009:SF1">
    <property type="entry name" value="CONSERVED HYPOTHETICAL PHAGE TAIL PROTEIN"/>
    <property type="match status" value="1"/>
</dbReference>
<protein>
    <submittedName>
        <fullName evidence="1">Phage tail-like protein</fullName>
    </submittedName>
</protein>
<organism evidence="1 2">
    <name type="scientific">Caldalkalibacillus horti</name>
    <dbReference type="NCBI Taxonomy" id="77523"/>
    <lineage>
        <taxon>Bacteria</taxon>
        <taxon>Bacillati</taxon>
        <taxon>Bacillota</taxon>
        <taxon>Bacilli</taxon>
        <taxon>Bacillales</taxon>
        <taxon>Bacillaceae</taxon>
        <taxon>Caldalkalibacillus</taxon>
    </lineage>
</organism>
<dbReference type="RefSeq" id="WP_307394861.1">
    <property type="nucleotide sequence ID" value="NZ_BAAADK010000045.1"/>
</dbReference>
<proteinExistence type="predicted"/>
<name>A0ABT9W012_9BACI</name>
<dbReference type="InterPro" id="IPR010667">
    <property type="entry name" value="Phage_T4_Gp19"/>
</dbReference>
<dbReference type="EMBL" id="JAUSTY010000009">
    <property type="protein sequence ID" value="MDQ0166561.1"/>
    <property type="molecule type" value="Genomic_DNA"/>
</dbReference>
<dbReference type="NCBIfam" id="TIGR02241">
    <property type="entry name" value="conserved hypothetical phage tail region protein"/>
    <property type="match status" value="1"/>
</dbReference>
<dbReference type="InterPro" id="IPR011747">
    <property type="entry name" value="CHP02241"/>
</dbReference>
<reference evidence="1 2" key="1">
    <citation type="submission" date="2023-07" db="EMBL/GenBank/DDBJ databases">
        <title>Genomic Encyclopedia of Type Strains, Phase IV (KMG-IV): sequencing the most valuable type-strain genomes for metagenomic binning, comparative biology and taxonomic classification.</title>
        <authorList>
            <person name="Goeker M."/>
        </authorList>
    </citation>
    <scope>NUCLEOTIDE SEQUENCE [LARGE SCALE GENOMIC DNA]</scope>
    <source>
        <strain evidence="1 2">DSM 12751</strain>
    </source>
</reference>
<evidence type="ECO:0000313" key="2">
    <source>
        <dbReference type="Proteomes" id="UP001235840"/>
    </source>
</evidence>
<gene>
    <name evidence="1" type="ORF">J2S11_002465</name>
</gene>
<sequence length="152" mass="17483">MPINMSMPRRNVMGSFRFFVELGGVFTAGFSEVTGLQTEQELHQYYEGGLNEYPHQFPKRMKYSNLVLKRGISHSTLLWEWYMSVQPGQSFRRDGAIILVDRSGMEICRWNFTGAYPIKWSGPDLNATRNEIGIESIELVHTGLKAIYTKLI</sequence>
<accession>A0ABT9W012</accession>
<keyword evidence="2" id="KW-1185">Reference proteome</keyword>